<dbReference type="Proteomes" id="UP000319817">
    <property type="component" value="Chromosome"/>
</dbReference>
<evidence type="ECO:0000313" key="4">
    <source>
        <dbReference type="Proteomes" id="UP000319817"/>
    </source>
</evidence>
<dbReference type="InterPro" id="IPR011989">
    <property type="entry name" value="ARM-like"/>
</dbReference>
<proteinExistence type="predicted"/>
<evidence type="ECO:0000313" key="3">
    <source>
        <dbReference type="EMBL" id="QDT12550.1"/>
    </source>
</evidence>
<organism evidence="3 4">
    <name type="scientific">Stieleria marina</name>
    <dbReference type="NCBI Taxonomy" id="1930275"/>
    <lineage>
        <taxon>Bacteria</taxon>
        <taxon>Pseudomonadati</taxon>
        <taxon>Planctomycetota</taxon>
        <taxon>Planctomycetia</taxon>
        <taxon>Pirellulales</taxon>
        <taxon>Pirellulaceae</taxon>
        <taxon>Stieleria</taxon>
    </lineage>
</organism>
<dbReference type="PANTHER" id="PTHR10338:SF108">
    <property type="entry name" value="INTER-ALPHA-TRYPSIN INHIBITOR HEAVY CHAIN H4-LIKE PROTEIN"/>
    <property type="match status" value="1"/>
</dbReference>
<reference evidence="3 4" key="1">
    <citation type="submission" date="2019-02" db="EMBL/GenBank/DDBJ databases">
        <title>Deep-cultivation of Planctomycetes and their phenomic and genomic characterization uncovers novel biology.</title>
        <authorList>
            <person name="Wiegand S."/>
            <person name="Jogler M."/>
            <person name="Boedeker C."/>
            <person name="Pinto D."/>
            <person name="Vollmers J."/>
            <person name="Rivas-Marin E."/>
            <person name="Kohn T."/>
            <person name="Peeters S.H."/>
            <person name="Heuer A."/>
            <person name="Rast P."/>
            <person name="Oberbeckmann S."/>
            <person name="Bunk B."/>
            <person name="Jeske O."/>
            <person name="Meyerdierks A."/>
            <person name="Storesund J.E."/>
            <person name="Kallscheuer N."/>
            <person name="Luecker S."/>
            <person name="Lage O.M."/>
            <person name="Pohl T."/>
            <person name="Merkel B.J."/>
            <person name="Hornburger P."/>
            <person name="Mueller R.-W."/>
            <person name="Bruemmer F."/>
            <person name="Labrenz M."/>
            <person name="Spormann A.M."/>
            <person name="Op den Camp H."/>
            <person name="Overmann J."/>
            <person name="Amann R."/>
            <person name="Jetten M.S.M."/>
            <person name="Mascher T."/>
            <person name="Medema M.H."/>
            <person name="Devos D.P."/>
            <person name="Kaster A.-K."/>
            <person name="Ovreas L."/>
            <person name="Rohde M."/>
            <person name="Galperin M.Y."/>
            <person name="Jogler C."/>
        </authorList>
    </citation>
    <scope>NUCLEOTIDE SEQUENCE [LARGE SCALE GENOMIC DNA]</scope>
    <source>
        <strain evidence="3 4">K23_9</strain>
    </source>
</reference>
<feature type="signal peptide" evidence="1">
    <location>
        <begin position="1"/>
        <end position="25"/>
    </location>
</feature>
<dbReference type="SUPFAM" id="SSF53300">
    <property type="entry name" value="vWA-like"/>
    <property type="match status" value="1"/>
</dbReference>
<evidence type="ECO:0000256" key="1">
    <source>
        <dbReference type="SAM" id="SignalP"/>
    </source>
</evidence>
<dbReference type="InterPro" id="IPR050934">
    <property type="entry name" value="ITIH"/>
</dbReference>
<dbReference type="InterPro" id="IPR036465">
    <property type="entry name" value="vWFA_dom_sf"/>
</dbReference>
<dbReference type="Pfam" id="PF13768">
    <property type="entry name" value="VWA_3"/>
    <property type="match status" value="1"/>
</dbReference>
<dbReference type="SUPFAM" id="SSF48371">
    <property type="entry name" value="ARM repeat"/>
    <property type="match status" value="1"/>
</dbReference>
<name>A0A517NZI9_9BACT</name>
<evidence type="ECO:0000259" key="2">
    <source>
        <dbReference type="PROSITE" id="PS50234"/>
    </source>
</evidence>
<dbReference type="AlphaFoldDB" id="A0A517NZI9"/>
<feature type="chain" id="PRO_5022058861" evidence="1">
    <location>
        <begin position="26"/>
        <end position="438"/>
    </location>
</feature>
<sequence precursor="true">MSFQSVIRSAVVAASLCAVCGTSHAKAEGNGNAASVDLSQSRLVRSLVGRSESVRLKAIASLKFKNEAKRDALDELVHALREHSNQVVAGRPIAGSTPALIQLIASVDDPAATRALVDLLDSDQMQISMFCANALGRQKCIEAIESLKQQVGRSEWKTHYGFRFNLVRALTLMDHPDAYEFLAQIRRNVDGQLLHEMNTVFQGITVDDFLGDEERFAAWKNGSTTGPSVKLAGYSESPDSIFKDATYSESANRIQLRRQKYYGIDIEAKRLVFVIDHSGSMKKGSSHNGRWGSRLWHAKDALIKAIEALPEDDEFGIIFYAETVRQWKKGLVVATPDNKQDAKAFVYRLGFGGSTNTHGALCESMNFDDDLEAVFLLTDGIPSSGAIVHPDHIVNDIVRQNQLRHLKINTIGIAVNSKTKSFLATLAKRCSGEFTQPE</sequence>
<dbReference type="InterPro" id="IPR016024">
    <property type="entry name" value="ARM-type_fold"/>
</dbReference>
<dbReference type="PANTHER" id="PTHR10338">
    <property type="entry name" value="INTER-ALPHA-TRYPSIN INHIBITOR HEAVY CHAIN FAMILY MEMBER"/>
    <property type="match status" value="1"/>
</dbReference>
<dbReference type="OrthoDB" id="246044at2"/>
<dbReference type="Gene3D" id="1.25.10.10">
    <property type="entry name" value="Leucine-rich Repeat Variant"/>
    <property type="match status" value="1"/>
</dbReference>
<dbReference type="RefSeq" id="WP_145420433.1">
    <property type="nucleotide sequence ID" value="NZ_CP036526.1"/>
</dbReference>
<protein>
    <submittedName>
        <fullName evidence="3">von Willebrand factor type A domain protein</fullName>
    </submittedName>
</protein>
<dbReference type="PROSITE" id="PS50234">
    <property type="entry name" value="VWFA"/>
    <property type="match status" value="1"/>
</dbReference>
<dbReference type="InterPro" id="IPR002035">
    <property type="entry name" value="VWF_A"/>
</dbReference>
<gene>
    <name evidence="3" type="ORF">K239x_45600</name>
</gene>
<accession>A0A517NZI9</accession>
<dbReference type="SMART" id="SM00327">
    <property type="entry name" value="VWA"/>
    <property type="match status" value="1"/>
</dbReference>
<feature type="domain" description="VWFA" evidence="2">
    <location>
        <begin position="270"/>
        <end position="438"/>
    </location>
</feature>
<dbReference type="Gene3D" id="3.40.50.410">
    <property type="entry name" value="von Willebrand factor, type A domain"/>
    <property type="match status" value="1"/>
</dbReference>
<dbReference type="EMBL" id="CP036526">
    <property type="protein sequence ID" value="QDT12550.1"/>
    <property type="molecule type" value="Genomic_DNA"/>
</dbReference>
<keyword evidence="1" id="KW-0732">Signal</keyword>
<keyword evidence="4" id="KW-1185">Reference proteome</keyword>